<dbReference type="EMBL" id="VAUP01000015">
    <property type="protein sequence ID" value="TLX43840.1"/>
    <property type="molecule type" value="Genomic_DNA"/>
</dbReference>
<protein>
    <submittedName>
        <fullName evidence="1">Uncharacterized protein</fullName>
    </submittedName>
</protein>
<dbReference type="RefSeq" id="WP_138398749.1">
    <property type="nucleotide sequence ID" value="NZ_JBAFVI010000001.1"/>
</dbReference>
<evidence type="ECO:0000313" key="2">
    <source>
        <dbReference type="Proteomes" id="UP000305131"/>
    </source>
</evidence>
<organism evidence="1 2">
    <name type="scientific">Xanthobacter autotrophicus</name>
    <dbReference type="NCBI Taxonomy" id="280"/>
    <lineage>
        <taxon>Bacteria</taxon>
        <taxon>Pseudomonadati</taxon>
        <taxon>Pseudomonadota</taxon>
        <taxon>Alphaproteobacteria</taxon>
        <taxon>Hyphomicrobiales</taxon>
        <taxon>Xanthobacteraceae</taxon>
        <taxon>Xanthobacter</taxon>
    </lineage>
</organism>
<name>A0A6C1KI24_XANAU</name>
<dbReference type="Proteomes" id="UP000305131">
    <property type="component" value="Unassembled WGS sequence"/>
</dbReference>
<dbReference type="OrthoDB" id="7565359at2"/>
<evidence type="ECO:0000313" key="1">
    <source>
        <dbReference type="EMBL" id="TLX43840.1"/>
    </source>
</evidence>
<gene>
    <name evidence="1" type="ORF">FBQ73_06995</name>
</gene>
<proteinExistence type="predicted"/>
<comment type="caution">
    <text evidence="1">The sequence shown here is derived from an EMBL/GenBank/DDBJ whole genome shotgun (WGS) entry which is preliminary data.</text>
</comment>
<dbReference type="AlphaFoldDB" id="A0A6C1KI24"/>
<accession>A0A6C1KI24</accession>
<sequence>MLNILQAPGTVSGQTAVTGTFTATGNGASFIPIPGRGFNVSLWGTFVGTVVLERSFDSGTTWLPITGAGVAISTFGGPVSEVFEEPEYGVQYRLRCMSFGSGTINYRISQ</sequence>
<reference evidence="1 2" key="1">
    <citation type="submission" date="2019-05" db="EMBL/GenBank/DDBJ databases">
        <authorList>
            <person name="Zhou X."/>
        </authorList>
    </citation>
    <scope>NUCLEOTIDE SEQUENCE [LARGE SCALE GENOMIC DNA]</scope>
    <source>
        <strain evidence="1 2">DSM 432</strain>
    </source>
</reference>
<dbReference type="GeneID" id="95773203"/>